<name>A0A151I7G2_9HYME</name>
<protein>
    <submittedName>
        <fullName evidence="3">RNA-directed DNA polymerase from mobile element jockey</fullName>
    </submittedName>
</protein>
<dbReference type="InterPro" id="IPR005135">
    <property type="entry name" value="Endo/exonuclease/phosphatase"/>
</dbReference>
<dbReference type="InterPro" id="IPR036691">
    <property type="entry name" value="Endo/exonu/phosph_ase_sf"/>
</dbReference>
<gene>
    <name evidence="3" type="ORF">ALC62_15329</name>
</gene>
<accession>A0A151I7G2</accession>
<feature type="region of interest" description="Disordered" evidence="1">
    <location>
        <begin position="232"/>
        <end position="252"/>
    </location>
</feature>
<keyword evidence="4" id="KW-1185">Reference proteome</keyword>
<feature type="domain" description="Endonuclease/exonuclease/phosphatase" evidence="2">
    <location>
        <begin position="87"/>
        <end position="135"/>
    </location>
</feature>
<organism evidence="3 4">
    <name type="scientific">Cyphomyrmex costatus</name>
    <dbReference type="NCBI Taxonomy" id="456900"/>
    <lineage>
        <taxon>Eukaryota</taxon>
        <taxon>Metazoa</taxon>
        <taxon>Ecdysozoa</taxon>
        <taxon>Arthropoda</taxon>
        <taxon>Hexapoda</taxon>
        <taxon>Insecta</taxon>
        <taxon>Pterygota</taxon>
        <taxon>Neoptera</taxon>
        <taxon>Endopterygota</taxon>
        <taxon>Hymenoptera</taxon>
        <taxon>Apocrita</taxon>
        <taxon>Aculeata</taxon>
        <taxon>Formicoidea</taxon>
        <taxon>Formicidae</taxon>
        <taxon>Myrmicinae</taxon>
        <taxon>Cyphomyrmex</taxon>
    </lineage>
</organism>
<evidence type="ECO:0000313" key="4">
    <source>
        <dbReference type="Proteomes" id="UP000078542"/>
    </source>
</evidence>
<sequence>MSKFNELSKYSADFNIILISETWLSPDISFKLRGFDTVREDRLGRGGGVLIAIRNDIKYRRIQVLERCGGLVEACAVEVSVRGEPLTVVSCYRPPNAGHIAVGEWDRFLSQFRGKVIFGGDFNSHNTVWGSASTCRIASDSLALILNWQVGLDPWGSDHLPITIEAQAGLGRCRGVGGTRRLHARDTDWNAFRDDMDHSLKLISDPDSMDPEVMYSTFVSIIGEAISVATPSKRSDTRAGSGKHSQGLPPPPSCPWWTAECDDWIRIRKEALSKFKQSGKREDFIEYKKSVAVTRKELRRIKQEKFRSFCEGLNKDSNLTYVWRTMKRFQSRYNQSEVAHECSPDKEKKICDQIDELRAGWVPVDMPPFVGEDADGFLDLPFSEDELRVAFHNLRVKSSPGLDGIDYTVIKQLSAMGRCFFLRICNSILSQGIFPADWRKYLITFIPKADGQKFRPISLAPCLCKVMERMLCNRLNWWLESGNKLPKS</sequence>
<dbReference type="AlphaFoldDB" id="A0A151I7G2"/>
<keyword evidence="3" id="KW-0548">Nucleotidyltransferase</keyword>
<dbReference type="SUPFAM" id="SSF56219">
    <property type="entry name" value="DNase I-like"/>
    <property type="match status" value="1"/>
</dbReference>
<dbReference type="GO" id="GO:0003964">
    <property type="term" value="F:RNA-directed DNA polymerase activity"/>
    <property type="evidence" value="ECO:0007669"/>
    <property type="project" value="UniProtKB-KW"/>
</dbReference>
<dbReference type="PANTHER" id="PTHR47510">
    <property type="entry name" value="REVERSE TRANSCRIPTASE DOMAIN-CONTAINING PROTEIN"/>
    <property type="match status" value="1"/>
</dbReference>
<proteinExistence type="predicted"/>
<evidence type="ECO:0000313" key="3">
    <source>
        <dbReference type="EMBL" id="KYM94053.1"/>
    </source>
</evidence>
<keyword evidence="3" id="KW-0808">Transferase</keyword>
<evidence type="ECO:0000259" key="2">
    <source>
        <dbReference type="Pfam" id="PF14529"/>
    </source>
</evidence>
<evidence type="ECO:0000256" key="1">
    <source>
        <dbReference type="SAM" id="MobiDB-lite"/>
    </source>
</evidence>
<dbReference type="PANTHER" id="PTHR47510:SF3">
    <property type="entry name" value="ENDO_EXONUCLEASE_PHOSPHATASE DOMAIN-CONTAINING PROTEIN"/>
    <property type="match status" value="1"/>
</dbReference>
<dbReference type="Proteomes" id="UP000078542">
    <property type="component" value="Unassembled WGS sequence"/>
</dbReference>
<dbReference type="Gene3D" id="3.60.10.10">
    <property type="entry name" value="Endonuclease/exonuclease/phosphatase"/>
    <property type="match status" value="1"/>
</dbReference>
<reference evidence="3 4" key="1">
    <citation type="submission" date="2016-03" db="EMBL/GenBank/DDBJ databases">
        <title>Cyphomyrmex costatus WGS genome.</title>
        <authorList>
            <person name="Nygaard S."/>
            <person name="Hu H."/>
            <person name="Boomsma J."/>
            <person name="Zhang G."/>
        </authorList>
    </citation>
    <scope>NUCLEOTIDE SEQUENCE [LARGE SCALE GENOMIC DNA]</scope>
    <source>
        <strain evidence="3">MS0001</strain>
        <tissue evidence="3">Whole body</tissue>
    </source>
</reference>
<keyword evidence="3" id="KW-0695">RNA-directed DNA polymerase</keyword>
<dbReference type="Pfam" id="PF14529">
    <property type="entry name" value="Exo_endo_phos_2"/>
    <property type="match status" value="1"/>
</dbReference>
<dbReference type="EMBL" id="KQ978417">
    <property type="protein sequence ID" value="KYM94053.1"/>
    <property type="molecule type" value="Genomic_DNA"/>
</dbReference>